<name>A0ABR7WFE8_9ACTN</name>
<sequence>MAETGGGNRGSEDDARPAERQRFKKLAQAALNADVTVDQVEAILTDLGDVLVDMNKTISGLDGAIDNLGVTMSRLTGTLDQVDSTVVAMVDVVDRLERVVGRVEILVGIGEAAMRPLAALESAGRGVASRLGLLS</sequence>
<comment type="caution">
    <text evidence="1">The sequence shown here is derived from an EMBL/GenBank/DDBJ whole genome shotgun (WGS) entry which is preliminary data.</text>
</comment>
<keyword evidence="2" id="KW-1185">Reference proteome</keyword>
<proteinExistence type="predicted"/>
<evidence type="ECO:0000313" key="2">
    <source>
        <dbReference type="Proteomes" id="UP000602395"/>
    </source>
</evidence>
<accession>A0ABR7WFE8</accession>
<evidence type="ECO:0008006" key="3">
    <source>
        <dbReference type="Google" id="ProtNLM"/>
    </source>
</evidence>
<reference evidence="1 2" key="1">
    <citation type="submission" date="2020-09" db="EMBL/GenBank/DDBJ databases">
        <title>Novel species in genus Gordonia.</title>
        <authorList>
            <person name="Zhang G."/>
        </authorList>
    </citation>
    <scope>NUCLEOTIDE SEQUENCE [LARGE SCALE GENOMIC DNA]</scope>
    <source>
        <strain evidence="1 2">ON-33</strain>
    </source>
</reference>
<organism evidence="1 2">
    <name type="scientific">Gordonia hankookensis</name>
    <dbReference type="NCBI Taxonomy" id="589403"/>
    <lineage>
        <taxon>Bacteria</taxon>
        <taxon>Bacillati</taxon>
        <taxon>Actinomycetota</taxon>
        <taxon>Actinomycetes</taxon>
        <taxon>Mycobacteriales</taxon>
        <taxon>Gordoniaceae</taxon>
        <taxon>Gordonia</taxon>
    </lineage>
</organism>
<gene>
    <name evidence="1" type="ORF">IDF66_16145</name>
</gene>
<dbReference type="Proteomes" id="UP000602395">
    <property type="component" value="Unassembled WGS sequence"/>
</dbReference>
<dbReference type="RefSeq" id="WP_190267731.1">
    <property type="nucleotide sequence ID" value="NZ_BAABAD010000005.1"/>
</dbReference>
<evidence type="ECO:0000313" key="1">
    <source>
        <dbReference type="EMBL" id="MBD1321118.1"/>
    </source>
</evidence>
<protein>
    <recommendedName>
        <fullName evidence="3">ATPase</fullName>
    </recommendedName>
</protein>
<dbReference type="EMBL" id="JACWMS010000003">
    <property type="protein sequence ID" value="MBD1321118.1"/>
    <property type="molecule type" value="Genomic_DNA"/>
</dbReference>